<evidence type="ECO:0000259" key="1">
    <source>
        <dbReference type="PROSITE" id="PS50943"/>
    </source>
</evidence>
<dbReference type="PROSITE" id="PS50943">
    <property type="entry name" value="HTH_CROC1"/>
    <property type="match status" value="1"/>
</dbReference>
<dbReference type="AlphaFoldDB" id="A0AAJ1WUH6"/>
<dbReference type="Gene3D" id="1.10.260.40">
    <property type="entry name" value="lambda repressor-like DNA-binding domains"/>
    <property type="match status" value="1"/>
</dbReference>
<evidence type="ECO:0000313" key="2">
    <source>
        <dbReference type="EMBL" id="MDQ0418001.1"/>
    </source>
</evidence>
<dbReference type="InterPro" id="IPR011990">
    <property type="entry name" value="TPR-like_helical_dom_sf"/>
</dbReference>
<dbReference type="RefSeq" id="WP_307253365.1">
    <property type="nucleotide sequence ID" value="NZ_JAUSUV010000008.1"/>
</dbReference>
<dbReference type="Pfam" id="PF01381">
    <property type="entry name" value="HTH_3"/>
    <property type="match status" value="1"/>
</dbReference>
<keyword evidence="3" id="KW-1185">Reference proteome</keyword>
<evidence type="ECO:0000313" key="3">
    <source>
        <dbReference type="Proteomes" id="UP001238450"/>
    </source>
</evidence>
<dbReference type="SUPFAM" id="SSF48452">
    <property type="entry name" value="TPR-like"/>
    <property type="match status" value="1"/>
</dbReference>
<dbReference type="InterPro" id="IPR001387">
    <property type="entry name" value="Cro/C1-type_HTH"/>
</dbReference>
<proteinExistence type="predicted"/>
<sequence>MKNTLLRTARRMKGWTQQQLADFAEVSLSTVERAERGESIRIDSIQRVCQCLQKAPEQLGLLNKQAFLDKSNESIHIQSNVDSDYLSILENEMSIRWSLYHTGGTSLVHRELDKWMRHVSKTSSLLQGDDLYERSLSILSMGYQLQGSVLRDMTEYTNAHRVHRKASLIAERLFNPELMASALVREGITLNQEERPLDAILCFKKALETIRNLGYTKLEGYIYQALSEAQAKIGQEKESWQSLFLAEKSTEMQSLTSETNLTRFNSSSLAAQRGVNAVHLGDYKQAIDQIDKSLAKYNPTFIRGRARLLIQKAESYNGLGMLDICVQNAQEAFILASSVGSHKIIGKVKDLYGDLIQSKWKKEQYIADLGNIISEDLE</sequence>
<dbReference type="Gene3D" id="1.25.40.10">
    <property type="entry name" value="Tetratricopeptide repeat domain"/>
    <property type="match status" value="1"/>
</dbReference>
<dbReference type="InterPro" id="IPR010982">
    <property type="entry name" value="Lambda_DNA-bd_dom_sf"/>
</dbReference>
<dbReference type="EMBL" id="JAUSUV010000008">
    <property type="protein sequence ID" value="MDQ0418001.1"/>
    <property type="molecule type" value="Genomic_DNA"/>
</dbReference>
<comment type="caution">
    <text evidence="2">The sequence shown here is derived from an EMBL/GenBank/DDBJ whole genome shotgun (WGS) entry which is preliminary data.</text>
</comment>
<dbReference type="SMART" id="SM00530">
    <property type="entry name" value="HTH_XRE"/>
    <property type="match status" value="1"/>
</dbReference>
<dbReference type="Proteomes" id="UP001238450">
    <property type="component" value="Unassembled WGS sequence"/>
</dbReference>
<dbReference type="GO" id="GO:0003677">
    <property type="term" value="F:DNA binding"/>
    <property type="evidence" value="ECO:0007669"/>
    <property type="project" value="InterPro"/>
</dbReference>
<name>A0AAJ1WUH6_9BACL</name>
<dbReference type="CDD" id="cd00093">
    <property type="entry name" value="HTH_XRE"/>
    <property type="match status" value="1"/>
</dbReference>
<reference evidence="2 3" key="1">
    <citation type="submission" date="2023-07" db="EMBL/GenBank/DDBJ databases">
        <title>Genomic Encyclopedia of Type Strains, Phase IV (KMG-IV): sequencing the most valuable type-strain genomes for metagenomic binning, comparative biology and taxonomic classification.</title>
        <authorList>
            <person name="Goeker M."/>
        </authorList>
    </citation>
    <scope>NUCLEOTIDE SEQUENCE [LARGE SCALE GENOMIC DNA]</scope>
    <source>
        <strain evidence="2 3">DSM 46876</strain>
    </source>
</reference>
<protein>
    <submittedName>
        <fullName evidence="2">Transcriptional regulator with XRE-family HTH domain</fullName>
    </submittedName>
</protein>
<gene>
    <name evidence="2" type="ORF">J2Z48_002185</name>
</gene>
<feature type="domain" description="HTH cro/C1-type" evidence="1">
    <location>
        <begin position="6"/>
        <end position="59"/>
    </location>
</feature>
<organism evidence="2 3">
    <name type="scientific">Croceifilum oryzae</name>
    <dbReference type="NCBI Taxonomy" id="1553429"/>
    <lineage>
        <taxon>Bacteria</taxon>
        <taxon>Bacillati</taxon>
        <taxon>Bacillota</taxon>
        <taxon>Bacilli</taxon>
        <taxon>Bacillales</taxon>
        <taxon>Thermoactinomycetaceae</taxon>
        <taxon>Croceifilum</taxon>
    </lineage>
</organism>
<accession>A0AAJ1WUH6</accession>
<dbReference type="SUPFAM" id="SSF47413">
    <property type="entry name" value="lambda repressor-like DNA-binding domains"/>
    <property type="match status" value="1"/>
</dbReference>